<gene>
    <name evidence="1" type="ORF">GS399_09140</name>
</gene>
<dbReference type="AlphaFoldDB" id="A0A7K1Y964"/>
<comment type="caution">
    <text evidence="1">The sequence shown here is derived from an EMBL/GenBank/DDBJ whole genome shotgun (WGS) entry which is preliminary data.</text>
</comment>
<sequence length="347" mass="38317">MKINPVRLVLLLTISLSGLTLQQCKKNDISKSAKAEVANSLSAKSFDETSISAPYVIRTLAHFNNVDINFSRVCTGPAGYVYASAYSPKTSGVIYKISSKGVVSKFAKLGTGQFFTGVKAMDNGDIYYTSSEYEGLKVFKLTQLGVKSEIRYTLPYLISDLAVAPDGTVYISSAAYHCIMKITPDGVSSVLAGQPNQEGFVNGSGQNARFAFPSTIKYASEGYLVVEDGPYNRLRKISLNGQVSTIYTLSGPYRDYHIDDFSIVKRKSDLTVSPFENLILSTSLSKFIKPSQYNINEISHLSYDGKLTTILKDSTKAVQYGMTLTSGKGIIYYYEYYNNRFRTISRQ</sequence>
<protein>
    <submittedName>
        <fullName evidence="1">Uncharacterized protein</fullName>
    </submittedName>
</protein>
<dbReference type="SUPFAM" id="SSF101898">
    <property type="entry name" value="NHL repeat"/>
    <property type="match status" value="1"/>
</dbReference>
<dbReference type="Proteomes" id="UP000466586">
    <property type="component" value="Unassembled WGS sequence"/>
</dbReference>
<proteinExistence type="predicted"/>
<accession>A0A7K1Y964</accession>
<evidence type="ECO:0000313" key="1">
    <source>
        <dbReference type="EMBL" id="MXV51132.1"/>
    </source>
</evidence>
<dbReference type="EMBL" id="WVHT01000003">
    <property type="protein sequence ID" value="MXV51132.1"/>
    <property type="molecule type" value="Genomic_DNA"/>
</dbReference>
<organism evidence="1 2">
    <name type="scientific">Hufsiella arboris</name>
    <dbReference type="NCBI Taxonomy" id="2695275"/>
    <lineage>
        <taxon>Bacteria</taxon>
        <taxon>Pseudomonadati</taxon>
        <taxon>Bacteroidota</taxon>
        <taxon>Sphingobacteriia</taxon>
        <taxon>Sphingobacteriales</taxon>
        <taxon>Sphingobacteriaceae</taxon>
        <taxon>Hufsiella</taxon>
    </lineage>
</organism>
<keyword evidence="2" id="KW-1185">Reference proteome</keyword>
<dbReference type="InterPro" id="IPR011042">
    <property type="entry name" value="6-blade_b-propeller_TolB-like"/>
</dbReference>
<dbReference type="Gene3D" id="2.120.10.30">
    <property type="entry name" value="TolB, C-terminal domain"/>
    <property type="match status" value="1"/>
</dbReference>
<name>A0A7K1Y964_9SPHI</name>
<reference evidence="1 2" key="1">
    <citation type="submission" date="2019-11" db="EMBL/GenBank/DDBJ databases">
        <title>Pedobacter sp. HMF7647 Genome sequencing and assembly.</title>
        <authorList>
            <person name="Kang H."/>
            <person name="Kim H."/>
            <person name="Joh K."/>
        </authorList>
    </citation>
    <scope>NUCLEOTIDE SEQUENCE [LARGE SCALE GENOMIC DNA]</scope>
    <source>
        <strain evidence="1 2">HMF7647</strain>
    </source>
</reference>
<evidence type="ECO:0000313" key="2">
    <source>
        <dbReference type="Proteomes" id="UP000466586"/>
    </source>
</evidence>
<dbReference type="RefSeq" id="WP_160844299.1">
    <property type="nucleotide sequence ID" value="NZ_WVHT01000003.1"/>
</dbReference>